<dbReference type="GeneID" id="93647123"/>
<dbReference type="GO" id="GO:0032040">
    <property type="term" value="C:small-subunit processome"/>
    <property type="evidence" value="ECO:0007669"/>
    <property type="project" value="TreeGrafter"/>
</dbReference>
<dbReference type="InterPro" id="IPR036322">
    <property type="entry name" value="WD40_repeat_dom_sf"/>
</dbReference>
<protein>
    <submittedName>
        <fullName evidence="6">U3 small nucleolar RNA-associated protein 7</fullName>
    </submittedName>
</protein>
<keyword evidence="3" id="KW-0677">Repeat</keyword>
<dbReference type="AlphaFoldDB" id="A0A177EE14"/>
<feature type="domain" description="BING4 C-terminal" evidence="5">
    <location>
        <begin position="304"/>
        <end position="381"/>
    </location>
</feature>
<dbReference type="EMBL" id="LTDL01000040">
    <property type="protein sequence ID" value="OAG29640.1"/>
    <property type="molecule type" value="Genomic_DNA"/>
</dbReference>
<evidence type="ECO:0000259" key="5">
    <source>
        <dbReference type="SMART" id="SM01033"/>
    </source>
</evidence>
<comment type="caution">
    <text evidence="6">The sequence shown here is derived from an EMBL/GenBank/DDBJ whole genome shotgun (WGS) entry which is preliminary data.</text>
</comment>
<dbReference type="PANTHER" id="PTHR14085:SF3">
    <property type="entry name" value="WD REPEAT-CONTAINING PROTEIN 46"/>
    <property type="match status" value="1"/>
</dbReference>
<gene>
    <name evidence="6" type="ORF">NEDG_00773</name>
</gene>
<keyword evidence="4" id="KW-0539">Nucleus</keyword>
<evidence type="ECO:0000256" key="4">
    <source>
        <dbReference type="ARBA" id="ARBA00023242"/>
    </source>
</evidence>
<evidence type="ECO:0000256" key="2">
    <source>
        <dbReference type="ARBA" id="ARBA00022574"/>
    </source>
</evidence>
<evidence type="ECO:0000313" key="6">
    <source>
        <dbReference type="EMBL" id="OAG29640.1"/>
    </source>
</evidence>
<dbReference type="STRING" id="1805483.A0A177EE14"/>
<sequence length="416" mass="47039">MTLRQQQEHIARRKEHKKEYESTLHRFDILNTATKGEIHTDGTKPITTDEMYKHIDMGTKSKAYKLALENGPYSARYTLTGNNVLYFGQNDASVVDAIKLTPRCERNLNDQIHDGTFLHRESFFALAQSQCVYIYDNNGVEVHALRDHAKARKLQFLQDHFLLATLTDGGFLKYHDTTMGKLVSDIKTRERSAAMTHDRSTGVVYLSGPSGHVSLWSPRSTDYLAKILCHRSKVRNIRVSDSGSHLFTSAGNELAVWDVRNTFSPIDRFTFPQNIFAMDVSQQNKIAVSQRASVTICSQNGQTLLTHHLGRDTPHSLTFMPYEDILAVGTSAGVENIVVPGAGLEIYRRNENPRASAQERANTEVRRILEKIPGDMIALENEIGTEIKETFREEIAPMKLETPAGKVRRLMRMNYG</sequence>
<dbReference type="Pfam" id="PF08149">
    <property type="entry name" value="BING4CT"/>
    <property type="match status" value="1"/>
</dbReference>
<dbReference type="OrthoDB" id="10251154at2759"/>
<dbReference type="InterPro" id="IPR040315">
    <property type="entry name" value="WDR46/Utp7"/>
</dbReference>
<accession>A0A177EE14</accession>
<dbReference type="PANTHER" id="PTHR14085">
    <property type="entry name" value="WD-REPEAT PROTEIN BING4"/>
    <property type="match status" value="1"/>
</dbReference>
<dbReference type="Proteomes" id="UP000185944">
    <property type="component" value="Unassembled WGS sequence"/>
</dbReference>
<evidence type="ECO:0000256" key="3">
    <source>
        <dbReference type="ARBA" id="ARBA00022737"/>
    </source>
</evidence>
<dbReference type="RefSeq" id="XP_067544288.1">
    <property type="nucleotide sequence ID" value="XM_067688191.1"/>
</dbReference>
<evidence type="ECO:0000256" key="1">
    <source>
        <dbReference type="ARBA" id="ARBA00004604"/>
    </source>
</evidence>
<dbReference type="GO" id="GO:0030686">
    <property type="term" value="C:90S preribosome"/>
    <property type="evidence" value="ECO:0007669"/>
    <property type="project" value="TreeGrafter"/>
</dbReference>
<dbReference type="GO" id="GO:0000462">
    <property type="term" value="P:maturation of SSU-rRNA from tricistronic rRNA transcript (SSU-rRNA, 5.8S rRNA, LSU-rRNA)"/>
    <property type="evidence" value="ECO:0007669"/>
    <property type="project" value="TreeGrafter"/>
</dbReference>
<keyword evidence="7" id="KW-1185">Reference proteome</keyword>
<dbReference type="Gene3D" id="2.130.10.10">
    <property type="entry name" value="YVTN repeat-like/Quinoprotein amine dehydrogenase"/>
    <property type="match status" value="1"/>
</dbReference>
<evidence type="ECO:0000313" key="7">
    <source>
        <dbReference type="Proteomes" id="UP000185944"/>
    </source>
</evidence>
<dbReference type="InterPro" id="IPR015943">
    <property type="entry name" value="WD40/YVTN_repeat-like_dom_sf"/>
</dbReference>
<comment type="subcellular location">
    <subcellularLocation>
        <location evidence="1">Nucleus</location>
        <location evidence="1">Nucleolus</location>
    </subcellularLocation>
</comment>
<proteinExistence type="predicted"/>
<name>A0A177EE14_9MICR</name>
<dbReference type="InterPro" id="IPR012952">
    <property type="entry name" value="BING4_C_dom"/>
</dbReference>
<reference evidence="6 7" key="1">
    <citation type="submission" date="2016-02" db="EMBL/GenBank/DDBJ databases">
        <title>Discovery of a natural microsporidian pathogen with a broad tissue tropism in Caenorhabditis elegans.</title>
        <authorList>
            <person name="Luallen R.J."/>
            <person name="Reinke A.W."/>
            <person name="Tong L."/>
            <person name="Botts M.R."/>
            <person name="Felix M.-A."/>
            <person name="Troemel E.R."/>
        </authorList>
    </citation>
    <scope>NUCLEOTIDE SEQUENCE [LARGE SCALE GENOMIC DNA]</scope>
    <source>
        <strain evidence="6 7">JUm2807</strain>
    </source>
</reference>
<dbReference type="SMART" id="SM01033">
    <property type="entry name" value="BING4CT"/>
    <property type="match status" value="1"/>
</dbReference>
<dbReference type="SUPFAM" id="SSF50978">
    <property type="entry name" value="WD40 repeat-like"/>
    <property type="match status" value="1"/>
</dbReference>
<organism evidence="6 7">
    <name type="scientific">Nematocida displodere</name>
    <dbReference type="NCBI Taxonomy" id="1805483"/>
    <lineage>
        <taxon>Eukaryota</taxon>
        <taxon>Fungi</taxon>
        <taxon>Fungi incertae sedis</taxon>
        <taxon>Microsporidia</taxon>
        <taxon>Nematocida</taxon>
    </lineage>
</organism>
<dbReference type="VEuPathDB" id="MicrosporidiaDB:NEDG_00773"/>
<keyword evidence="2" id="KW-0853">WD repeat</keyword>